<protein>
    <submittedName>
        <fullName evidence="1">Uncharacterized protein</fullName>
    </submittedName>
</protein>
<organism evidence="1 2">
    <name type="scientific">Polarella glacialis</name>
    <name type="common">Dinoflagellate</name>
    <dbReference type="NCBI Taxonomy" id="89957"/>
    <lineage>
        <taxon>Eukaryota</taxon>
        <taxon>Sar</taxon>
        <taxon>Alveolata</taxon>
        <taxon>Dinophyceae</taxon>
        <taxon>Suessiales</taxon>
        <taxon>Suessiaceae</taxon>
        <taxon>Polarella</taxon>
    </lineage>
</organism>
<dbReference type="AlphaFoldDB" id="A0A813H014"/>
<dbReference type="InterPro" id="IPR016024">
    <property type="entry name" value="ARM-type_fold"/>
</dbReference>
<gene>
    <name evidence="1" type="ORF">PGLA1383_LOCUS47168</name>
</gene>
<dbReference type="GO" id="GO:0030544">
    <property type="term" value="F:Hsp70 protein binding"/>
    <property type="evidence" value="ECO:0007669"/>
    <property type="project" value="TreeGrafter"/>
</dbReference>
<dbReference type="OrthoDB" id="300918at2759"/>
<dbReference type="PANTHER" id="PTHR21207">
    <property type="entry name" value="PARKIN COREGULATED GENE PROTEIN PARK2 COREGULATED"/>
    <property type="match status" value="1"/>
</dbReference>
<evidence type="ECO:0000313" key="1">
    <source>
        <dbReference type="EMBL" id="CAE8631023.1"/>
    </source>
</evidence>
<dbReference type="SUPFAM" id="SSF48371">
    <property type="entry name" value="ARM repeat"/>
    <property type="match status" value="1"/>
</dbReference>
<dbReference type="OMA" id="RTHIAKN"/>
<evidence type="ECO:0000313" key="2">
    <source>
        <dbReference type="Proteomes" id="UP000654075"/>
    </source>
</evidence>
<comment type="caution">
    <text evidence="1">The sequence shown here is derived from an EMBL/GenBank/DDBJ whole genome shotgun (WGS) entry which is preliminary data.</text>
</comment>
<dbReference type="InterPro" id="IPR019399">
    <property type="entry name" value="Parkin_co-regulated_protein"/>
</dbReference>
<dbReference type="Proteomes" id="UP000654075">
    <property type="component" value="Unassembled WGS sequence"/>
</dbReference>
<name>A0A813H014_POLGL</name>
<keyword evidence="2" id="KW-1185">Reference proteome</keyword>
<dbReference type="PANTHER" id="PTHR21207:SF2">
    <property type="entry name" value="PARKIN COREGULATED GENE PROTEIN"/>
    <property type="match status" value="1"/>
</dbReference>
<dbReference type="EMBL" id="CAJNNV010030006">
    <property type="protein sequence ID" value="CAE8631023.1"/>
    <property type="molecule type" value="Genomic_DNA"/>
</dbReference>
<accession>A0A813H014</accession>
<proteinExistence type="predicted"/>
<dbReference type="Pfam" id="PF10274">
    <property type="entry name" value="ParcG"/>
    <property type="match status" value="1"/>
</dbReference>
<sequence>MYAPQKASAADVLAHLVRPQGKKLEDFSRPFGRLGASLMQSKGSSSAPDLRSGFGGVHAKTVPVPLKKGSGTGGMCSSIAPKKLKLAQKAPPKAGAYSRRPIAPTEFRRSYDRGDLPVQLSHSGSGNKIMWKVDRERIDFFSVLPLFFDGLREREDPYRVLAVEGCRALLDLGAIKILPVVPQLILAIKAALNTRDEEVVATVLKVLQDLVKCGEKIGEAMVPYYRQILPVFNLYKGSTRNLGGAMDYGQRRRMNLGELIEETLEVFETHGGEDAFVNIKYMIPTYETCCIR</sequence>
<dbReference type="GO" id="GO:0051879">
    <property type="term" value="F:Hsp90 protein binding"/>
    <property type="evidence" value="ECO:0007669"/>
    <property type="project" value="TreeGrafter"/>
</dbReference>
<reference evidence="1" key="1">
    <citation type="submission" date="2021-02" db="EMBL/GenBank/DDBJ databases">
        <authorList>
            <person name="Dougan E. K."/>
            <person name="Rhodes N."/>
            <person name="Thang M."/>
            <person name="Chan C."/>
        </authorList>
    </citation>
    <scope>NUCLEOTIDE SEQUENCE</scope>
</reference>